<dbReference type="PROSITE" id="PS51450">
    <property type="entry name" value="LRR"/>
    <property type="match status" value="4"/>
</dbReference>
<gene>
    <name evidence="4" type="ORF">C8Q71DRAFT_717880</name>
</gene>
<feature type="compositionally biased region" description="Low complexity" evidence="3">
    <location>
        <begin position="1403"/>
        <end position="1423"/>
    </location>
</feature>
<feature type="compositionally biased region" description="Polar residues" evidence="3">
    <location>
        <begin position="575"/>
        <end position="591"/>
    </location>
</feature>
<feature type="region of interest" description="Disordered" evidence="3">
    <location>
        <begin position="332"/>
        <end position="388"/>
    </location>
</feature>
<feature type="compositionally biased region" description="Basic and acidic residues" evidence="3">
    <location>
        <begin position="660"/>
        <end position="672"/>
    </location>
</feature>
<feature type="compositionally biased region" description="Low complexity" evidence="3">
    <location>
        <begin position="1461"/>
        <end position="1478"/>
    </location>
</feature>
<dbReference type="InterPro" id="IPR001611">
    <property type="entry name" value="Leu-rich_rpt"/>
</dbReference>
<dbReference type="Gene3D" id="3.80.10.10">
    <property type="entry name" value="Ribonuclease Inhibitor"/>
    <property type="match status" value="2"/>
</dbReference>
<keyword evidence="2" id="KW-0677">Repeat</keyword>
<dbReference type="SUPFAM" id="SSF52058">
    <property type="entry name" value="L domain-like"/>
    <property type="match status" value="1"/>
</dbReference>
<dbReference type="PANTHER" id="PTHR47566:SF1">
    <property type="entry name" value="PROTEIN NUD1"/>
    <property type="match status" value="1"/>
</dbReference>
<proteinExistence type="predicted"/>
<feature type="compositionally biased region" description="Polar residues" evidence="3">
    <location>
        <begin position="361"/>
        <end position="386"/>
    </location>
</feature>
<evidence type="ECO:0000256" key="1">
    <source>
        <dbReference type="ARBA" id="ARBA00022614"/>
    </source>
</evidence>
<feature type="region of interest" description="Disordered" evidence="3">
    <location>
        <begin position="520"/>
        <end position="600"/>
    </location>
</feature>
<feature type="compositionally biased region" description="Low complexity" evidence="3">
    <location>
        <begin position="1510"/>
        <end position="1521"/>
    </location>
</feature>
<feature type="compositionally biased region" description="Polar residues" evidence="3">
    <location>
        <begin position="806"/>
        <end position="815"/>
    </location>
</feature>
<evidence type="ECO:0000256" key="3">
    <source>
        <dbReference type="SAM" id="MobiDB-lite"/>
    </source>
</evidence>
<dbReference type="SUPFAM" id="SSF52047">
    <property type="entry name" value="RNI-like"/>
    <property type="match status" value="1"/>
</dbReference>
<feature type="region of interest" description="Disordered" evidence="3">
    <location>
        <begin position="1"/>
        <end position="28"/>
    </location>
</feature>
<sequence length="1632" mass="174178">MSGGGAVARPAWQTDELEDEWIDQEASDDSHATLSLHAHSSSDISFTQPLGSVIVRNSQLTTDTRTAEQDAGGTFLIREDVPAAPVLPKTPGRGKNAFGKDFFSPLALERMFEPPSPPIGNPHPLPAVQTSVPSVPSRLSQAYVPVEGDTEIIGDISEGNIRDGEGGDGLSMQGGGGGALDCQFTFEAPRPSPFNPNGVVPAAQSTPGHPRMHSAMLNPPGTDPRLRLFQFQYDTFTREHLSAMVDSIAVNTPSAGSGAATTTGLTPSTGLSPVREVSSVRLRSAKRIKLSPTSEFSRSGDGEAMIHRPKRRDYVGESKSLMDKIRRARDFSTVSTVASARSPVPQDRDSSPEEPADTTLPPVTSSLGVRNANASRTPSSSWTVASSRRGAYSSLGYREQAANLMAQIRSDMKGSKRIFSGDTEPSHIIADEPSRRDSAGMQHGLPSRVSSNRRVSVQIRDVDYNKLAGTTRGKRKLSPPHYDTDEDATDVDDVLAEDMTHMSLDSQRLLEQFPDPPVRLTVTAEDAPPAPTSGGTQSRLKPEPNPALLAPTAGGAPAHPSSSLRTGRHEDLTRFVSSSTASGTTLTQGSAASFVKHPGPKQITRIAPEDVPALPDRVGKMVFDRVMMKWVKDTAAATAGMAEVERRLAVDTSDGNESEDPFRDFESLREDDSSGQPADAEVVVDRDQDEDAGEESMDADEDRFQEVDESSEVEDEEEIELTSFSFDGPQAGEDETDASEITESDGDNDEEEGSEDATNTTELSLPADTVSNDSDGEYDTGQAAAASRQPPALQDTPPHHLIPQPYASSSLTTPNALRAGAQATPASTGTLRSAMKSSSVTPVSAMKDPNKSKISTPAVRLGHRRSVSFSDGKRDGPIRGIGRNVPTSTDTEGTEDEDDSPLASGAGKAGSVFVPSARSKRIAEMLGNLEDPGIEDDSPSKASSSGRPPTEELQPLKARRPSSAKTSPSREVSRRVFSRPHSKTPVSAGRHANATFLTECSFGVAHDRLVQVITDVQPFEPYWEDLTSIDLSAHNIDSVARLKEFLPRLDSLTLNHNQLSWLSGIPGTVRSLSVVSNALTGLTSFNHLLNIEYLDLSRNQIDTLRQLACLRHLRELRADGNRIDSVDGLQKMDGLVKLSLQENVVRSLDLQDYHWTRLEMLNVSHNRVSDVSGLASVPALVALNLDNNALDELDPDGAMPRLRILRLSGNRLKQLDASAFPGLRTLYADNNYLGPIHKAHRLTKLENLSLRNQGGKSGLSISLRDVRDVKRLYLSGNPLKDGFIADPCYNLVYLELAACRLTALPTGLARLIPNVRVLNLNYNFIEDPRPLEGLTRLRKLTLIGSRIKHARLLVRILRGMTDIEMLDFRYVLPQMNPCTLGWYLPLLVRDVPGALQPSDGDRAGPSSGGNAFAGFAGAARGPASQVGSAAHDHNPNGRRTRGGPHSHEPQQQGSGSGSGFAGAASAPARAGAEAAVSPGGHGEATSGLRAGTGEAPPAGPRGQSGPPPALASVAGSASPGAGAATWKELDAKFRRDLPDEAYVGRLAYRGLVMRACPGIRLLDGVETSAKEREKAEKLLVSLGLGRDRARGTGASAGASAAPAASLPDPGDAQGGLTREKAKAREALRTGAQ</sequence>
<feature type="compositionally biased region" description="Low complexity" evidence="3">
    <location>
        <begin position="1591"/>
        <end position="1611"/>
    </location>
</feature>
<dbReference type="InterPro" id="IPR032675">
    <property type="entry name" value="LRR_dom_sf"/>
</dbReference>
<dbReference type="InterPro" id="IPR003591">
    <property type="entry name" value="Leu-rich_rpt_typical-subtyp"/>
</dbReference>
<dbReference type="Pfam" id="PF13855">
    <property type="entry name" value="LRR_8"/>
    <property type="match status" value="1"/>
</dbReference>
<accession>A0ABQ8JZB9</accession>
<keyword evidence="5" id="KW-1185">Reference proteome</keyword>
<dbReference type="InterPro" id="IPR052574">
    <property type="entry name" value="CDIRP"/>
</dbReference>
<evidence type="ECO:0000313" key="5">
    <source>
        <dbReference type="Proteomes" id="UP000814176"/>
    </source>
</evidence>
<comment type="caution">
    <text evidence="4">The sequence shown here is derived from an EMBL/GenBank/DDBJ whole genome shotgun (WGS) entry which is preliminary data.</text>
</comment>
<organism evidence="4 5">
    <name type="scientific">Rhodofomes roseus</name>
    <dbReference type="NCBI Taxonomy" id="34475"/>
    <lineage>
        <taxon>Eukaryota</taxon>
        <taxon>Fungi</taxon>
        <taxon>Dikarya</taxon>
        <taxon>Basidiomycota</taxon>
        <taxon>Agaricomycotina</taxon>
        <taxon>Agaricomycetes</taxon>
        <taxon>Polyporales</taxon>
        <taxon>Rhodofomes</taxon>
    </lineage>
</organism>
<protein>
    <recommendedName>
        <fullName evidence="6">Septation initiation network scaffold protein cdc11</fullName>
    </recommendedName>
</protein>
<feature type="region of interest" description="Disordered" evidence="3">
    <location>
        <begin position="927"/>
        <end position="990"/>
    </location>
</feature>
<feature type="region of interest" description="Disordered" evidence="3">
    <location>
        <begin position="1586"/>
        <end position="1632"/>
    </location>
</feature>
<name>A0ABQ8JZB9_9APHY</name>
<feature type="compositionally biased region" description="Polar residues" evidence="3">
    <location>
        <begin position="757"/>
        <end position="773"/>
    </location>
</feature>
<feature type="region of interest" description="Disordered" evidence="3">
    <location>
        <begin position="1397"/>
        <end position="1521"/>
    </location>
</feature>
<feature type="region of interest" description="Disordered" evidence="3">
    <location>
        <begin position="418"/>
        <end position="452"/>
    </location>
</feature>
<feature type="compositionally biased region" description="Basic and acidic residues" evidence="3">
    <location>
        <begin position="1617"/>
        <end position="1632"/>
    </location>
</feature>
<dbReference type="Proteomes" id="UP000814176">
    <property type="component" value="Unassembled WGS sequence"/>
</dbReference>
<dbReference type="GeneID" id="72001929"/>
<feature type="compositionally biased region" description="Basic and acidic residues" evidence="3">
    <location>
        <begin position="298"/>
        <end position="319"/>
    </location>
</feature>
<dbReference type="EMBL" id="JADCUA010000036">
    <property type="protein sequence ID" value="KAH9829658.1"/>
    <property type="molecule type" value="Genomic_DNA"/>
</dbReference>
<feature type="region of interest" description="Disordered" evidence="3">
    <location>
        <begin position="648"/>
        <end position="911"/>
    </location>
</feature>
<feature type="compositionally biased region" description="Polar residues" evidence="3">
    <location>
        <begin position="824"/>
        <end position="842"/>
    </location>
</feature>
<reference evidence="4 5" key="1">
    <citation type="journal article" date="2021" name="Environ. Microbiol.">
        <title>Gene family expansions and transcriptome signatures uncover fungal adaptations to wood decay.</title>
        <authorList>
            <person name="Hage H."/>
            <person name="Miyauchi S."/>
            <person name="Viragh M."/>
            <person name="Drula E."/>
            <person name="Min B."/>
            <person name="Chaduli D."/>
            <person name="Navarro D."/>
            <person name="Favel A."/>
            <person name="Norest M."/>
            <person name="Lesage-Meessen L."/>
            <person name="Balint B."/>
            <person name="Merenyi Z."/>
            <person name="de Eugenio L."/>
            <person name="Morin E."/>
            <person name="Martinez A.T."/>
            <person name="Baldrian P."/>
            <person name="Stursova M."/>
            <person name="Martinez M.J."/>
            <person name="Novotny C."/>
            <person name="Magnuson J.K."/>
            <person name="Spatafora J.W."/>
            <person name="Maurice S."/>
            <person name="Pangilinan J."/>
            <person name="Andreopoulos W."/>
            <person name="LaButti K."/>
            <person name="Hundley H."/>
            <person name="Na H."/>
            <person name="Kuo A."/>
            <person name="Barry K."/>
            <person name="Lipzen A."/>
            <person name="Henrissat B."/>
            <person name="Riley R."/>
            <person name="Ahrendt S."/>
            <person name="Nagy L.G."/>
            <person name="Grigoriev I.V."/>
            <person name="Martin F."/>
            <person name="Rosso M.N."/>
        </authorList>
    </citation>
    <scope>NUCLEOTIDE SEQUENCE [LARGE SCALE GENOMIC DNA]</scope>
    <source>
        <strain evidence="4 5">CIRM-BRFM 1785</strain>
    </source>
</reference>
<keyword evidence="1" id="KW-0433">Leucine-rich repeat</keyword>
<dbReference type="RefSeq" id="XP_047773101.1">
    <property type="nucleotide sequence ID" value="XM_047921197.1"/>
</dbReference>
<feature type="compositionally biased region" description="Low complexity" evidence="3">
    <location>
        <begin position="546"/>
        <end position="564"/>
    </location>
</feature>
<dbReference type="PANTHER" id="PTHR47566">
    <property type="match status" value="1"/>
</dbReference>
<feature type="compositionally biased region" description="Acidic residues" evidence="3">
    <location>
        <begin position="732"/>
        <end position="755"/>
    </location>
</feature>
<evidence type="ECO:0000313" key="4">
    <source>
        <dbReference type="EMBL" id="KAH9829658.1"/>
    </source>
</evidence>
<feature type="region of interest" description="Disordered" evidence="3">
    <location>
        <begin position="291"/>
        <end position="319"/>
    </location>
</feature>
<feature type="compositionally biased region" description="Acidic residues" evidence="3">
    <location>
        <begin position="687"/>
        <end position="720"/>
    </location>
</feature>
<dbReference type="SMART" id="SM00369">
    <property type="entry name" value="LRR_TYP"/>
    <property type="match status" value="5"/>
</dbReference>
<evidence type="ECO:0000256" key="2">
    <source>
        <dbReference type="ARBA" id="ARBA00022737"/>
    </source>
</evidence>
<evidence type="ECO:0008006" key="6">
    <source>
        <dbReference type="Google" id="ProtNLM"/>
    </source>
</evidence>
<feature type="compositionally biased region" description="Basic and acidic residues" evidence="3">
    <location>
        <begin position="429"/>
        <end position="438"/>
    </location>
</feature>
<dbReference type="SMART" id="SM00365">
    <property type="entry name" value="LRR_SD22"/>
    <property type="match status" value="4"/>
</dbReference>
<feature type="compositionally biased region" description="Acidic residues" evidence="3">
    <location>
        <begin position="15"/>
        <end position="27"/>
    </location>
</feature>